<proteinExistence type="predicted"/>
<protein>
    <submittedName>
        <fullName evidence="1">Uncharacterized protein</fullName>
    </submittedName>
</protein>
<evidence type="ECO:0000313" key="2">
    <source>
        <dbReference type="Proteomes" id="UP000242917"/>
    </source>
</evidence>
<dbReference type="AlphaFoldDB" id="A0A2H5A3U1"/>
<evidence type="ECO:0000313" key="1">
    <source>
        <dbReference type="EMBL" id="AUG49330.1"/>
    </source>
</evidence>
<dbReference type="KEGG" id="hta:BVU17_17360"/>
<reference evidence="1 2" key="1">
    <citation type="submission" date="2017-01" db="EMBL/GenBank/DDBJ databases">
        <title>A Red Light-Sensitive Sensory Rhodopsin I From Haloarcula taiwanensis, A New Haloarchaeon Isolated From Taiwan.</title>
        <authorList>
            <person name="Yang C.-S."/>
            <person name="Han Y.-A."/>
            <person name="Chen P.-C."/>
            <person name="Ng W.V."/>
            <person name="Chen T.-W."/>
        </authorList>
    </citation>
    <scope>NUCLEOTIDE SEQUENCE [LARGE SCALE GENOMIC DNA]</scope>
    <source>
        <strain evidence="1 2">Taiwanensis</strain>
    </source>
</reference>
<dbReference type="EMBL" id="CP019155">
    <property type="protein sequence ID" value="AUG49330.1"/>
    <property type="molecule type" value="Genomic_DNA"/>
</dbReference>
<dbReference type="OrthoDB" id="241127at2157"/>
<sequence>MPELFSCRTAQPFLTTGREEDIETIEAEFLGVQVTLAGLFLVILFEGVFPYPTVGLLFGALGTTVFLMRCFQVRGPDSYVPVLSNQAR</sequence>
<name>A0A2H5A3U1_9EURY</name>
<dbReference type="Proteomes" id="UP000242917">
    <property type="component" value="Chromosome II"/>
</dbReference>
<keyword evidence="2" id="KW-1185">Reference proteome</keyword>
<gene>
    <name evidence="1" type="ORF">BVU17_17360</name>
</gene>
<organism evidence="1 2">
    <name type="scientific">Haloarcula taiwanensis</name>
    <dbReference type="NCBI Taxonomy" id="1932004"/>
    <lineage>
        <taxon>Archaea</taxon>
        <taxon>Methanobacteriati</taxon>
        <taxon>Methanobacteriota</taxon>
        <taxon>Stenosarchaea group</taxon>
        <taxon>Halobacteria</taxon>
        <taxon>Halobacteriales</taxon>
        <taxon>Haloarculaceae</taxon>
        <taxon>Haloarcula</taxon>
    </lineage>
</organism>
<accession>A0A2H5A3U1</accession>